<evidence type="ECO:0000313" key="1">
    <source>
        <dbReference type="EMBL" id="SFL87884.1"/>
    </source>
</evidence>
<sequence>MTHLSTVSGGSLVTAVIMAQAGMQWPTSARYEREIYPRVRELLTTADLFSLRAIGLGGLVRFNHRLLSHRASVLADLLEERWGVTGSLGDLPNAPVWWINTTCLHTGKNWRFARREMGDWKFGLHHEPPYRLAEAAAASAAVPYAIGALTLDLPKEGWFVADRLNHKASARRERPPTERVRLWDGGAYENLGLEALYKPGQALRHCDFLICSDASAELPPDSRPSLLGLLSGRLASPRLFDITSDQIRALRSRMFFRDVLDKTVRGTLIKMGRSTREIDIQVGRERAAQEYDAFQSDAEARRAHLHPTDLTAMAPAVFERIARHGFEMADTVLTTHSPAEFPNCHAWPAAPEHERELTVA</sequence>
<dbReference type="InterPro" id="IPR016035">
    <property type="entry name" value="Acyl_Trfase/lysoPLipase"/>
</dbReference>
<dbReference type="SUPFAM" id="SSF52151">
    <property type="entry name" value="FabD/lysophospholipase-like"/>
    <property type="match status" value="1"/>
</dbReference>
<evidence type="ECO:0000313" key="2">
    <source>
        <dbReference type="Proteomes" id="UP000198804"/>
    </source>
</evidence>
<organism evidence="1 2">
    <name type="scientific">Methylorubrum salsuginis</name>
    <dbReference type="NCBI Taxonomy" id="414703"/>
    <lineage>
        <taxon>Bacteria</taxon>
        <taxon>Pseudomonadati</taxon>
        <taxon>Pseudomonadota</taxon>
        <taxon>Alphaproteobacteria</taxon>
        <taxon>Hyphomicrobiales</taxon>
        <taxon>Methylobacteriaceae</taxon>
        <taxon>Methylorubrum</taxon>
    </lineage>
</organism>
<reference evidence="2" key="1">
    <citation type="submission" date="2016-10" db="EMBL/GenBank/DDBJ databases">
        <authorList>
            <person name="Varghese N."/>
            <person name="Submissions S."/>
        </authorList>
    </citation>
    <scope>NUCLEOTIDE SEQUENCE [LARGE SCALE GENOMIC DNA]</scope>
    <source>
        <strain evidence="2">CGMCC 1.6474</strain>
    </source>
</reference>
<name>A0A1I4LA52_9HYPH</name>
<protein>
    <submittedName>
        <fullName evidence="1">NTE family protein</fullName>
    </submittedName>
</protein>
<dbReference type="AlphaFoldDB" id="A0A1I4LA52"/>
<keyword evidence="2" id="KW-1185">Reference proteome</keyword>
<dbReference type="STRING" id="414703.SAMN04488125_12846"/>
<dbReference type="Proteomes" id="UP000198804">
    <property type="component" value="Unassembled WGS sequence"/>
</dbReference>
<accession>A0A1I4LA52</accession>
<proteinExistence type="predicted"/>
<dbReference type="Gene3D" id="3.40.1090.10">
    <property type="entry name" value="Cytosolic phospholipase A2 catalytic domain"/>
    <property type="match status" value="1"/>
</dbReference>
<dbReference type="EMBL" id="FOSV01000028">
    <property type="protein sequence ID" value="SFL87884.1"/>
    <property type="molecule type" value="Genomic_DNA"/>
</dbReference>
<gene>
    <name evidence="1" type="ORF">SAMN04488125_12846</name>
</gene>